<evidence type="ECO:0000256" key="2">
    <source>
        <dbReference type="ARBA" id="ARBA00022448"/>
    </source>
</evidence>
<feature type="transmembrane region" description="Helical" evidence="7">
    <location>
        <begin position="349"/>
        <end position="371"/>
    </location>
</feature>
<sequence>MSSRPTGAFPALRVRDYRLYWSAGVLSNIGTAMQGTALDWYVLSRTHSGTAVGWTAGLQFAPVLLFGLWGGVVADRRNRRNLQLAAQSLYALQALILTVAVFSGHGPVWLVYLLAFTLGCVFTVENPARLSFVAELVGRPLIPNAAGLNILSFNAARLVGPAIAGVLISAFGTGWVFAVNTASFAAVLAALLAIRPRAAAAAAAGPATSWLRAPREGLRYILDRPGLVGVFAIFGLTATLAVNFPITLTLFAGRVFDTGSTGLGLMNTALSVGTVAGTLTASRSRVPGPRKVVISALLFAAAEAGAAYAPEYRSFLLLLIPVGFLLMTLNTAVSAYAQTHVDEAVRGRVMAFYTVVSMGATPLGGPAVGWISQHAGARSGLACSAALAALGTLGVGLWLARASKRAEPGVGPMRVEATSVAGGV</sequence>
<name>A0A941EM04_9ACTN</name>
<evidence type="ECO:0000256" key="5">
    <source>
        <dbReference type="ARBA" id="ARBA00022989"/>
    </source>
</evidence>
<evidence type="ECO:0000256" key="7">
    <source>
        <dbReference type="SAM" id="Phobius"/>
    </source>
</evidence>
<dbReference type="RefSeq" id="WP_212527931.1">
    <property type="nucleotide sequence ID" value="NZ_JAGSOG010000029.1"/>
</dbReference>
<dbReference type="Proteomes" id="UP000675781">
    <property type="component" value="Unassembled WGS sequence"/>
</dbReference>
<dbReference type="PANTHER" id="PTHR23513:SF11">
    <property type="entry name" value="STAPHYLOFERRIN A TRANSPORTER"/>
    <property type="match status" value="1"/>
</dbReference>
<comment type="caution">
    <text evidence="8">The sequence shown here is derived from an EMBL/GenBank/DDBJ whole genome shotgun (WGS) entry which is preliminary data.</text>
</comment>
<dbReference type="InterPro" id="IPR010290">
    <property type="entry name" value="TM_effector"/>
</dbReference>
<dbReference type="Gene3D" id="1.20.1250.20">
    <property type="entry name" value="MFS general substrate transporter like domains"/>
    <property type="match status" value="1"/>
</dbReference>
<dbReference type="AlphaFoldDB" id="A0A941EM04"/>
<accession>A0A941EM04</accession>
<evidence type="ECO:0000256" key="3">
    <source>
        <dbReference type="ARBA" id="ARBA00022475"/>
    </source>
</evidence>
<feature type="transmembrane region" description="Helical" evidence="7">
    <location>
        <begin position="377"/>
        <end position="400"/>
    </location>
</feature>
<feature type="transmembrane region" description="Helical" evidence="7">
    <location>
        <begin position="54"/>
        <end position="72"/>
    </location>
</feature>
<dbReference type="Pfam" id="PF05977">
    <property type="entry name" value="MFS_3"/>
    <property type="match status" value="1"/>
</dbReference>
<reference evidence="8" key="1">
    <citation type="submission" date="2021-04" db="EMBL/GenBank/DDBJ databases">
        <title>Genome based classification of Actinospica acidithermotolerans sp. nov., an actinobacterium isolated from an Indonesian hot spring.</title>
        <authorList>
            <person name="Kusuma A.B."/>
            <person name="Putra K.E."/>
            <person name="Nafisah S."/>
            <person name="Loh J."/>
            <person name="Nouioui I."/>
            <person name="Goodfellow M."/>
        </authorList>
    </citation>
    <scope>NUCLEOTIDE SEQUENCE</scope>
    <source>
        <strain evidence="8">CSCA 57</strain>
    </source>
</reference>
<feature type="transmembrane region" description="Helical" evidence="7">
    <location>
        <begin position="227"/>
        <end position="251"/>
    </location>
</feature>
<evidence type="ECO:0000256" key="4">
    <source>
        <dbReference type="ARBA" id="ARBA00022692"/>
    </source>
</evidence>
<protein>
    <submittedName>
        <fullName evidence="8">MFS transporter</fullName>
    </submittedName>
</protein>
<organism evidence="8 9">
    <name type="scientific">Actinospica durhamensis</name>
    <dbReference type="NCBI Taxonomy" id="1508375"/>
    <lineage>
        <taxon>Bacteria</taxon>
        <taxon>Bacillati</taxon>
        <taxon>Actinomycetota</taxon>
        <taxon>Actinomycetes</taxon>
        <taxon>Catenulisporales</taxon>
        <taxon>Actinospicaceae</taxon>
        <taxon>Actinospica</taxon>
    </lineage>
</organism>
<evidence type="ECO:0000256" key="1">
    <source>
        <dbReference type="ARBA" id="ARBA00004651"/>
    </source>
</evidence>
<dbReference type="InterPro" id="IPR036259">
    <property type="entry name" value="MFS_trans_sf"/>
</dbReference>
<evidence type="ECO:0000313" key="8">
    <source>
        <dbReference type="EMBL" id="MBR7833410.1"/>
    </source>
</evidence>
<dbReference type="GO" id="GO:0005886">
    <property type="term" value="C:plasma membrane"/>
    <property type="evidence" value="ECO:0007669"/>
    <property type="project" value="UniProtKB-SubCell"/>
</dbReference>
<keyword evidence="4 7" id="KW-0812">Transmembrane</keyword>
<evidence type="ECO:0000313" key="9">
    <source>
        <dbReference type="Proteomes" id="UP000675781"/>
    </source>
</evidence>
<feature type="transmembrane region" description="Helical" evidence="7">
    <location>
        <begin position="20"/>
        <end position="42"/>
    </location>
</feature>
<comment type="subcellular location">
    <subcellularLocation>
        <location evidence="1">Cell membrane</location>
        <topology evidence="1">Multi-pass membrane protein</topology>
    </subcellularLocation>
</comment>
<dbReference type="EMBL" id="JAGSOG010000029">
    <property type="protein sequence ID" value="MBR7833410.1"/>
    <property type="molecule type" value="Genomic_DNA"/>
</dbReference>
<gene>
    <name evidence="8" type="ORF">KDL01_09045</name>
</gene>
<feature type="transmembrane region" description="Helical" evidence="7">
    <location>
        <begin position="292"/>
        <end position="309"/>
    </location>
</feature>
<keyword evidence="5 7" id="KW-1133">Transmembrane helix</keyword>
<feature type="transmembrane region" description="Helical" evidence="7">
    <location>
        <begin position="315"/>
        <end position="337"/>
    </location>
</feature>
<proteinExistence type="predicted"/>
<feature type="transmembrane region" description="Helical" evidence="7">
    <location>
        <begin position="263"/>
        <end position="280"/>
    </location>
</feature>
<evidence type="ECO:0000256" key="6">
    <source>
        <dbReference type="ARBA" id="ARBA00023136"/>
    </source>
</evidence>
<feature type="transmembrane region" description="Helical" evidence="7">
    <location>
        <begin position="174"/>
        <end position="194"/>
    </location>
</feature>
<keyword evidence="3" id="KW-1003">Cell membrane</keyword>
<keyword evidence="9" id="KW-1185">Reference proteome</keyword>
<keyword evidence="2" id="KW-0813">Transport</keyword>
<dbReference type="SUPFAM" id="SSF103473">
    <property type="entry name" value="MFS general substrate transporter"/>
    <property type="match status" value="1"/>
</dbReference>
<keyword evidence="6 7" id="KW-0472">Membrane</keyword>
<dbReference type="PANTHER" id="PTHR23513">
    <property type="entry name" value="INTEGRAL MEMBRANE EFFLUX PROTEIN-RELATED"/>
    <property type="match status" value="1"/>
</dbReference>
<dbReference type="CDD" id="cd06173">
    <property type="entry name" value="MFS_MefA_like"/>
    <property type="match status" value="1"/>
</dbReference>